<evidence type="ECO:0000313" key="3">
    <source>
        <dbReference type="Proteomes" id="UP001177003"/>
    </source>
</evidence>
<dbReference type="EMBL" id="OX465077">
    <property type="protein sequence ID" value="CAI9269411.1"/>
    <property type="molecule type" value="Genomic_DNA"/>
</dbReference>
<feature type="region of interest" description="Disordered" evidence="1">
    <location>
        <begin position="32"/>
        <end position="137"/>
    </location>
</feature>
<dbReference type="AlphaFoldDB" id="A0AA35V237"/>
<protein>
    <submittedName>
        <fullName evidence="2">Uncharacterized protein</fullName>
    </submittedName>
</protein>
<evidence type="ECO:0000313" key="2">
    <source>
        <dbReference type="EMBL" id="CAI9269411.1"/>
    </source>
</evidence>
<evidence type="ECO:0000256" key="1">
    <source>
        <dbReference type="SAM" id="MobiDB-lite"/>
    </source>
</evidence>
<feature type="compositionally biased region" description="Basic and acidic residues" evidence="1">
    <location>
        <begin position="366"/>
        <end position="379"/>
    </location>
</feature>
<sequence length="379" mass="41870">MLGCISASSNLLHLYRKRKFVGPRELTPTILCSIEEDDKPAKRGKKPESQKEGPIAKPSNGQTPKKRKTDQAAPSQPQPKKQKKPDRRLILQSSSDSDSEYVPPKHKSAPTTDSENESSDEEASGRGDTPPRSPSPEILDAAVKNAAIVTSSVETLQQTLQSECSKVEAACHAIQQANEAFHANVNECLSQLQADLAMENGLMDKLVRHTNQLKLQTHKLRSAHAEIDDLKSEKEVIRSSAVEVHCILLHLIEGHDPLVTITTRRHLADKLRPALDVLSRIEGVPVVGVQPQQGGEKEFKQEKQETNQPLPSSPKPAAEPKGNEASFSIKEKKKKKIGEDDTDNEDDVYVEVPRKPVPKVASSQKQTEEISMKERSELE</sequence>
<feature type="compositionally biased region" description="Basic and acidic residues" evidence="1">
    <location>
        <begin position="295"/>
        <end position="305"/>
    </location>
</feature>
<accession>A0AA35V237</accession>
<organism evidence="2 3">
    <name type="scientific">Lactuca saligna</name>
    <name type="common">Willowleaf lettuce</name>
    <dbReference type="NCBI Taxonomy" id="75948"/>
    <lineage>
        <taxon>Eukaryota</taxon>
        <taxon>Viridiplantae</taxon>
        <taxon>Streptophyta</taxon>
        <taxon>Embryophyta</taxon>
        <taxon>Tracheophyta</taxon>
        <taxon>Spermatophyta</taxon>
        <taxon>Magnoliopsida</taxon>
        <taxon>eudicotyledons</taxon>
        <taxon>Gunneridae</taxon>
        <taxon>Pentapetalae</taxon>
        <taxon>asterids</taxon>
        <taxon>campanulids</taxon>
        <taxon>Asterales</taxon>
        <taxon>Asteraceae</taxon>
        <taxon>Cichorioideae</taxon>
        <taxon>Cichorieae</taxon>
        <taxon>Lactucinae</taxon>
        <taxon>Lactuca</taxon>
    </lineage>
</organism>
<name>A0AA35V237_LACSI</name>
<feature type="region of interest" description="Disordered" evidence="1">
    <location>
        <begin position="288"/>
        <end position="379"/>
    </location>
</feature>
<feature type="compositionally biased region" description="Acidic residues" evidence="1">
    <location>
        <begin position="340"/>
        <end position="349"/>
    </location>
</feature>
<dbReference type="Proteomes" id="UP001177003">
    <property type="component" value="Chromosome 1"/>
</dbReference>
<keyword evidence="3" id="KW-1185">Reference proteome</keyword>
<gene>
    <name evidence="2" type="ORF">LSALG_LOCUS9788</name>
</gene>
<reference evidence="2" key="1">
    <citation type="submission" date="2023-04" db="EMBL/GenBank/DDBJ databases">
        <authorList>
            <person name="Vijverberg K."/>
            <person name="Xiong W."/>
            <person name="Schranz E."/>
        </authorList>
    </citation>
    <scope>NUCLEOTIDE SEQUENCE</scope>
</reference>
<proteinExistence type="predicted"/>